<dbReference type="InterPro" id="IPR013538">
    <property type="entry name" value="ASHA1/2-like_C"/>
</dbReference>
<dbReference type="Gene3D" id="3.30.530.20">
    <property type="match status" value="1"/>
</dbReference>
<dbReference type="SUPFAM" id="SSF55961">
    <property type="entry name" value="Bet v1-like"/>
    <property type="match status" value="1"/>
</dbReference>
<evidence type="ECO:0000313" key="3">
    <source>
        <dbReference type="EMBL" id="GAA4071975.1"/>
    </source>
</evidence>
<name>A0ABP7VQ44_9ACTN</name>
<dbReference type="EMBL" id="BAAAZG010000017">
    <property type="protein sequence ID" value="GAA4071975.1"/>
    <property type="molecule type" value="Genomic_DNA"/>
</dbReference>
<dbReference type="InterPro" id="IPR023393">
    <property type="entry name" value="START-like_dom_sf"/>
</dbReference>
<accession>A0ABP7VQ44</accession>
<dbReference type="Pfam" id="PF08327">
    <property type="entry name" value="AHSA1"/>
    <property type="match status" value="1"/>
</dbReference>
<dbReference type="Proteomes" id="UP001500683">
    <property type="component" value="Unassembled WGS sequence"/>
</dbReference>
<evidence type="ECO:0000259" key="2">
    <source>
        <dbReference type="Pfam" id="PF08327"/>
    </source>
</evidence>
<evidence type="ECO:0000256" key="1">
    <source>
        <dbReference type="ARBA" id="ARBA00006817"/>
    </source>
</evidence>
<evidence type="ECO:0000313" key="4">
    <source>
        <dbReference type="Proteomes" id="UP001500683"/>
    </source>
</evidence>
<proteinExistence type="inferred from homology"/>
<feature type="domain" description="Activator of Hsp90 ATPase homologue 1/2-like C-terminal" evidence="2">
    <location>
        <begin position="23"/>
        <end position="143"/>
    </location>
</feature>
<protein>
    <submittedName>
        <fullName evidence="3">SRPBCC family protein</fullName>
    </submittedName>
</protein>
<comment type="caution">
    <text evidence="3">The sequence shown here is derived from an EMBL/GenBank/DDBJ whole genome shotgun (WGS) entry which is preliminary data.</text>
</comment>
<sequence>MSVDGLRMTNPPVVKTGMLIRRPVGEVFEAFVDPAITTRFWFTRSSGRLTPGAQVKWEWEMYGVSTHVKVREVDKDARILADWGVEESPTTIEWKFFPQDDGTTYVQITNDGFAGDGDSAVAAAIDSMGGFTMVLCALKALLEHDLRLTIVADAHPVDIKM</sequence>
<reference evidence="4" key="1">
    <citation type="journal article" date="2019" name="Int. J. Syst. Evol. Microbiol.">
        <title>The Global Catalogue of Microorganisms (GCM) 10K type strain sequencing project: providing services to taxonomists for standard genome sequencing and annotation.</title>
        <authorList>
            <consortium name="The Broad Institute Genomics Platform"/>
            <consortium name="The Broad Institute Genome Sequencing Center for Infectious Disease"/>
            <person name="Wu L."/>
            <person name="Ma J."/>
        </authorList>
    </citation>
    <scope>NUCLEOTIDE SEQUENCE [LARGE SCALE GENOMIC DNA]</scope>
    <source>
        <strain evidence="4">JCM 16702</strain>
    </source>
</reference>
<comment type="similarity">
    <text evidence="1">Belongs to the AHA1 family.</text>
</comment>
<keyword evidence="4" id="KW-1185">Reference proteome</keyword>
<dbReference type="CDD" id="cd08901">
    <property type="entry name" value="SRPBCC_CalC_Aha1-like_8"/>
    <property type="match status" value="1"/>
</dbReference>
<organism evidence="3 4">
    <name type="scientific">Actinomadura miaoliensis</name>
    <dbReference type="NCBI Taxonomy" id="430685"/>
    <lineage>
        <taxon>Bacteria</taxon>
        <taxon>Bacillati</taxon>
        <taxon>Actinomycetota</taxon>
        <taxon>Actinomycetes</taxon>
        <taxon>Streptosporangiales</taxon>
        <taxon>Thermomonosporaceae</taxon>
        <taxon>Actinomadura</taxon>
    </lineage>
</organism>
<gene>
    <name evidence="3" type="ORF">GCM10022214_29940</name>
</gene>